<organism evidence="3 4">
    <name type="scientific">Corynebacterium mastitidis</name>
    <dbReference type="NCBI Taxonomy" id="161890"/>
    <lineage>
        <taxon>Bacteria</taxon>
        <taxon>Bacillati</taxon>
        <taxon>Actinomycetota</taxon>
        <taxon>Actinomycetes</taxon>
        <taxon>Mycobacteriales</taxon>
        <taxon>Corynebacteriaceae</taxon>
        <taxon>Corynebacterium</taxon>
    </lineage>
</organism>
<feature type="region of interest" description="Disordered" evidence="1">
    <location>
        <begin position="173"/>
        <end position="202"/>
    </location>
</feature>
<feature type="region of interest" description="Disordered" evidence="1">
    <location>
        <begin position="264"/>
        <end position="296"/>
    </location>
</feature>
<reference evidence="3 4" key="1">
    <citation type="submission" date="2017-12" db="EMBL/GenBank/DDBJ databases">
        <title>Corynebacterium mastitidis 16-1433 Genome.</title>
        <authorList>
            <person name="Gulvik C.A."/>
        </authorList>
    </citation>
    <scope>NUCLEOTIDE SEQUENCE [LARGE SCALE GENOMIC DNA]</scope>
    <source>
        <strain evidence="3 4">16-1433</strain>
    </source>
</reference>
<name>A0A2N0X812_9CORY</name>
<feature type="compositionally biased region" description="Basic and acidic residues" evidence="1">
    <location>
        <begin position="276"/>
        <end position="291"/>
    </location>
</feature>
<evidence type="ECO:0000256" key="1">
    <source>
        <dbReference type="SAM" id="MobiDB-lite"/>
    </source>
</evidence>
<dbReference type="RefSeq" id="WP_101173475.1">
    <property type="nucleotide sequence ID" value="NZ_JAKRKB010000003.1"/>
</dbReference>
<dbReference type="EMBL" id="PJAF01000011">
    <property type="protein sequence ID" value="PKF68845.1"/>
    <property type="molecule type" value="Genomic_DNA"/>
</dbReference>
<dbReference type="InterPro" id="IPR023840">
    <property type="entry name" value="T7SS_Rv3446c"/>
</dbReference>
<accession>A0A2N0X812</accession>
<dbReference type="AlphaFoldDB" id="A0A2N0X812"/>
<keyword evidence="2" id="KW-0812">Transmembrane</keyword>
<dbReference type="OrthoDB" id="4428093at2"/>
<gene>
    <name evidence="3" type="ORF">CXB45_05020</name>
</gene>
<protein>
    <submittedName>
        <fullName evidence="3">Type VII secretion-associated protein</fullName>
    </submittedName>
</protein>
<comment type="caution">
    <text evidence="3">The sequence shown here is derived from an EMBL/GenBank/DDBJ whole genome shotgun (WGS) entry which is preliminary data.</text>
</comment>
<sequence length="337" mass="35945">MTKLVVTLLEEATVFEGADTVYRYDLVPPVLQEPWALGALVEQAQALCEGDRGQAEVQAEEHEEAAAAVTQALRAAGLMGDAGEETGPSAAEEEQKGRVSGSGRRGDPLDVLARPREMPRLRHADGSGEGAWWRAAWLRLTWWHAAMVGVVLAVAGLSWWSLGDGTAVGIAPQSGAEGAPAVSYTEPQAEEGEQRGEEDAAPPAVVHEVGNIRVSTPEGFRTDLAEGVAILTGRDADLRILVSADPLFSVPPGEVLREVAAEVGGDPTLGDLDPSEPPREEGQKMRYREEPGDGSQVQWSTWVESGHHMSVGCHTKSRPTVVQKASCRIVEESVGLR</sequence>
<dbReference type="STRING" id="1121365.GCA_000375365_01129"/>
<feature type="region of interest" description="Disordered" evidence="1">
    <location>
        <begin position="80"/>
        <end position="110"/>
    </location>
</feature>
<evidence type="ECO:0000313" key="4">
    <source>
        <dbReference type="Proteomes" id="UP000233249"/>
    </source>
</evidence>
<keyword evidence="2" id="KW-1133">Transmembrane helix</keyword>
<evidence type="ECO:0000313" key="3">
    <source>
        <dbReference type="EMBL" id="PKF68845.1"/>
    </source>
</evidence>
<evidence type="ECO:0000256" key="2">
    <source>
        <dbReference type="SAM" id="Phobius"/>
    </source>
</evidence>
<feature type="transmembrane region" description="Helical" evidence="2">
    <location>
        <begin position="142"/>
        <end position="162"/>
    </location>
</feature>
<dbReference type="Proteomes" id="UP000233249">
    <property type="component" value="Unassembled WGS sequence"/>
</dbReference>
<keyword evidence="2" id="KW-0472">Membrane</keyword>
<dbReference type="NCBIfam" id="TIGR03931">
    <property type="entry name" value="T7SS_Rv3446c"/>
    <property type="match status" value="1"/>
</dbReference>
<proteinExistence type="predicted"/>